<keyword evidence="1" id="KW-0812">Transmembrane</keyword>
<evidence type="ECO:0000313" key="4">
    <source>
        <dbReference type="Proteomes" id="UP000659654"/>
    </source>
</evidence>
<feature type="transmembrane region" description="Helical" evidence="1">
    <location>
        <begin position="76"/>
        <end position="95"/>
    </location>
</feature>
<evidence type="ECO:0000256" key="1">
    <source>
        <dbReference type="SAM" id="Phobius"/>
    </source>
</evidence>
<reference evidence="5" key="1">
    <citation type="submission" date="2016-11" db="UniProtKB">
        <authorList>
            <consortium name="WormBaseParasite"/>
        </authorList>
    </citation>
    <scope>IDENTIFICATION</scope>
</reference>
<feature type="transmembrane region" description="Helical" evidence="1">
    <location>
        <begin position="21"/>
        <end position="40"/>
    </location>
</feature>
<dbReference type="Proteomes" id="UP000095284">
    <property type="component" value="Unplaced"/>
</dbReference>
<sequence>MSGNLHNDYLLLDGRLHVVNASYGVLVVNLVVSLFSVPFFPGAMKAVPVVLIPLAHIIIALGIYKKISHIVHAAMGLFIVSYLGGLITSIILLFMEVSAPRRGSYKLYLLHVSTLSAVLTNTLIILLYLLRKVSNYIREDYNTLRSEPI</sequence>
<keyword evidence="4" id="KW-1185">Reference proteome</keyword>
<dbReference type="Proteomes" id="UP000582659">
    <property type="component" value="Unassembled WGS sequence"/>
</dbReference>
<evidence type="ECO:0000313" key="5">
    <source>
        <dbReference type="WBParaSite" id="BXY_1665600.1"/>
    </source>
</evidence>
<organism evidence="3 5">
    <name type="scientific">Bursaphelenchus xylophilus</name>
    <name type="common">Pinewood nematode worm</name>
    <name type="synonym">Aphelenchoides xylophilus</name>
    <dbReference type="NCBI Taxonomy" id="6326"/>
    <lineage>
        <taxon>Eukaryota</taxon>
        <taxon>Metazoa</taxon>
        <taxon>Ecdysozoa</taxon>
        <taxon>Nematoda</taxon>
        <taxon>Chromadorea</taxon>
        <taxon>Rhabditida</taxon>
        <taxon>Tylenchina</taxon>
        <taxon>Tylenchomorpha</taxon>
        <taxon>Aphelenchoidea</taxon>
        <taxon>Aphelenchoididae</taxon>
        <taxon>Bursaphelenchus</taxon>
    </lineage>
</organism>
<dbReference type="EMBL" id="CAJFCV020000003">
    <property type="protein sequence ID" value="CAG9107263.1"/>
    <property type="molecule type" value="Genomic_DNA"/>
</dbReference>
<proteinExistence type="predicted"/>
<gene>
    <name evidence="2" type="ORF">BXYJ_LOCUS6381</name>
</gene>
<feature type="transmembrane region" description="Helical" evidence="1">
    <location>
        <begin position="107"/>
        <end position="130"/>
    </location>
</feature>
<dbReference type="Proteomes" id="UP000659654">
    <property type="component" value="Unassembled WGS sequence"/>
</dbReference>
<keyword evidence="1" id="KW-0472">Membrane</keyword>
<dbReference type="EMBL" id="CAJFDI010000003">
    <property type="protein sequence ID" value="CAD5220843.1"/>
    <property type="molecule type" value="Genomic_DNA"/>
</dbReference>
<reference evidence="2" key="2">
    <citation type="submission" date="2020-09" db="EMBL/GenBank/DDBJ databases">
        <authorList>
            <person name="Kikuchi T."/>
        </authorList>
    </citation>
    <scope>NUCLEOTIDE SEQUENCE</scope>
    <source>
        <strain evidence="2">Ka4C1</strain>
    </source>
</reference>
<accession>A0A1I7SUD4</accession>
<keyword evidence="1" id="KW-1133">Transmembrane helix</keyword>
<dbReference type="OrthoDB" id="10517730at2759"/>
<dbReference type="WBParaSite" id="BXY_1665600.1">
    <property type="protein sequence ID" value="BXY_1665600.1"/>
    <property type="gene ID" value="BXY_1665600"/>
</dbReference>
<protein>
    <submittedName>
        <fullName evidence="2">(pine wood nematode) hypothetical protein</fullName>
    </submittedName>
</protein>
<feature type="transmembrane region" description="Helical" evidence="1">
    <location>
        <begin position="46"/>
        <end position="64"/>
    </location>
</feature>
<evidence type="ECO:0000313" key="2">
    <source>
        <dbReference type="EMBL" id="CAD5220843.1"/>
    </source>
</evidence>
<evidence type="ECO:0000313" key="3">
    <source>
        <dbReference type="Proteomes" id="UP000095284"/>
    </source>
</evidence>
<dbReference type="AlphaFoldDB" id="A0A1I7SUD4"/>
<name>A0A1I7SUD4_BURXY</name>